<name>C0CU20_9FIRM</name>
<evidence type="ECO:0000313" key="1">
    <source>
        <dbReference type="EMBL" id="EEG57445.1"/>
    </source>
</evidence>
<organism evidence="1 2">
    <name type="scientific">[Clostridium] asparagiforme DSM 15981</name>
    <dbReference type="NCBI Taxonomy" id="518636"/>
    <lineage>
        <taxon>Bacteria</taxon>
        <taxon>Bacillati</taxon>
        <taxon>Bacillota</taxon>
        <taxon>Clostridia</taxon>
        <taxon>Lachnospirales</taxon>
        <taxon>Lachnospiraceae</taxon>
        <taxon>Enterocloster</taxon>
    </lineage>
</organism>
<dbReference type="Proteomes" id="UP000004756">
    <property type="component" value="Unassembled WGS sequence"/>
</dbReference>
<comment type="caution">
    <text evidence="1">The sequence shown here is derived from an EMBL/GenBank/DDBJ whole genome shotgun (WGS) entry which is preliminary data.</text>
</comment>
<proteinExistence type="predicted"/>
<reference evidence="1 2" key="1">
    <citation type="submission" date="2009-02" db="EMBL/GenBank/DDBJ databases">
        <title>Draft genome sequence of Clostridium asparagiforme (DSM 15981).</title>
        <authorList>
            <person name="Sudarsanam P."/>
            <person name="Ley R."/>
            <person name="Guruge J."/>
            <person name="Turnbaugh P.J."/>
            <person name="Mahowald M."/>
            <person name="Liep D."/>
            <person name="Gordon J."/>
        </authorList>
    </citation>
    <scope>NUCLEOTIDE SEQUENCE [LARGE SCALE GENOMIC DNA]</scope>
    <source>
        <strain evidence="1 2">DSM 15981</strain>
    </source>
</reference>
<protein>
    <submittedName>
        <fullName evidence="1">Uncharacterized protein</fullName>
    </submittedName>
</protein>
<dbReference type="HOGENOM" id="CLU_2823358_0_0_9"/>
<keyword evidence="2" id="KW-1185">Reference proteome</keyword>
<dbReference type="AlphaFoldDB" id="C0CU20"/>
<evidence type="ECO:0000313" key="2">
    <source>
        <dbReference type="Proteomes" id="UP000004756"/>
    </source>
</evidence>
<accession>C0CU20</accession>
<dbReference type="EMBL" id="ACCJ01000020">
    <property type="protein sequence ID" value="EEG57445.1"/>
    <property type="molecule type" value="Genomic_DNA"/>
</dbReference>
<gene>
    <name evidence="1" type="ORF">CLOSTASPAR_00469</name>
</gene>
<sequence>MTFKKKQNIICYIAGAKCSEQVRSVTAGRELNKIKEARWAKALRNSRERLRILWVFFYTHSPVSRP</sequence>